<keyword evidence="3" id="KW-0548">Nucleotidyltransferase</keyword>
<dbReference type="SUPFAM" id="SSF48452">
    <property type="entry name" value="TPR-like"/>
    <property type="match status" value="1"/>
</dbReference>
<reference evidence="3 4" key="1">
    <citation type="submission" date="2024-09" db="EMBL/GenBank/DDBJ databases">
        <authorList>
            <person name="Sun Q."/>
            <person name="Mori K."/>
        </authorList>
    </citation>
    <scope>NUCLEOTIDE SEQUENCE [LARGE SCALE GENOMIC DNA]</scope>
    <source>
        <strain evidence="3 4">JCM 13503</strain>
    </source>
</reference>
<accession>A0ABV6B8A2</accession>
<protein>
    <submittedName>
        <fullName evidence="3">Diguanylate cyclase</fullName>
        <ecNumber evidence="3">2.7.7.65</ecNumber>
    </submittedName>
</protein>
<dbReference type="GO" id="GO:0052621">
    <property type="term" value="F:diguanylate cyclase activity"/>
    <property type="evidence" value="ECO:0007669"/>
    <property type="project" value="UniProtKB-EC"/>
</dbReference>
<dbReference type="Pfam" id="PF00990">
    <property type="entry name" value="GGDEF"/>
    <property type="match status" value="1"/>
</dbReference>
<dbReference type="PROSITE" id="PS50887">
    <property type="entry name" value="GGDEF"/>
    <property type="match status" value="1"/>
</dbReference>
<dbReference type="InterPro" id="IPR000160">
    <property type="entry name" value="GGDEF_dom"/>
</dbReference>
<organism evidence="3 4">
    <name type="scientific">Deinococcus oregonensis</name>
    <dbReference type="NCBI Taxonomy" id="1805970"/>
    <lineage>
        <taxon>Bacteria</taxon>
        <taxon>Thermotogati</taxon>
        <taxon>Deinococcota</taxon>
        <taxon>Deinococci</taxon>
        <taxon>Deinococcales</taxon>
        <taxon>Deinococcaceae</taxon>
        <taxon>Deinococcus</taxon>
    </lineage>
</organism>
<dbReference type="SUPFAM" id="SSF55073">
    <property type="entry name" value="Nucleotide cyclase"/>
    <property type="match status" value="1"/>
</dbReference>
<evidence type="ECO:0000259" key="2">
    <source>
        <dbReference type="PROSITE" id="PS50887"/>
    </source>
</evidence>
<dbReference type="Proteomes" id="UP001589733">
    <property type="component" value="Unassembled WGS sequence"/>
</dbReference>
<dbReference type="SMART" id="SM00267">
    <property type="entry name" value="GGDEF"/>
    <property type="match status" value="1"/>
</dbReference>
<dbReference type="CDD" id="cd01949">
    <property type="entry name" value="GGDEF"/>
    <property type="match status" value="1"/>
</dbReference>
<dbReference type="RefSeq" id="WP_380016784.1">
    <property type="nucleotide sequence ID" value="NZ_JBHLYR010000081.1"/>
</dbReference>
<keyword evidence="1" id="KW-0175">Coiled coil</keyword>
<dbReference type="InterPro" id="IPR011990">
    <property type="entry name" value="TPR-like_helical_dom_sf"/>
</dbReference>
<dbReference type="NCBIfam" id="TIGR00254">
    <property type="entry name" value="GGDEF"/>
    <property type="match status" value="1"/>
</dbReference>
<proteinExistence type="predicted"/>
<dbReference type="EMBL" id="JBHLYR010000081">
    <property type="protein sequence ID" value="MFB9995141.1"/>
    <property type="molecule type" value="Genomic_DNA"/>
</dbReference>
<dbReference type="Gene3D" id="3.30.70.270">
    <property type="match status" value="1"/>
</dbReference>
<dbReference type="InterPro" id="IPR029787">
    <property type="entry name" value="Nucleotide_cyclase"/>
</dbReference>
<keyword evidence="4" id="KW-1185">Reference proteome</keyword>
<comment type="caution">
    <text evidence="3">The sequence shown here is derived from an EMBL/GenBank/DDBJ whole genome shotgun (WGS) entry which is preliminary data.</text>
</comment>
<feature type="coiled-coil region" evidence="1">
    <location>
        <begin position="256"/>
        <end position="283"/>
    </location>
</feature>
<dbReference type="EC" id="2.7.7.65" evidence="3"/>
<gene>
    <name evidence="3" type="ORF">ACFFLM_24640</name>
</gene>
<dbReference type="PANTHER" id="PTHR45138:SF9">
    <property type="entry name" value="DIGUANYLATE CYCLASE DGCM-RELATED"/>
    <property type="match status" value="1"/>
</dbReference>
<dbReference type="PANTHER" id="PTHR45138">
    <property type="entry name" value="REGULATORY COMPONENTS OF SENSORY TRANSDUCTION SYSTEM"/>
    <property type="match status" value="1"/>
</dbReference>
<keyword evidence="3" id="KW-0808">Transferase</keyword>
<name>A0ABV6B8A2_9DEIO</name>
<evidence type="ECO:0000313" key="3">
    <source>
        <dbReference type="EMBL" id="MFB9995141.1"/>
    </source>
</evidence>
<dbReference type="InterPro" id="IPR043128">
    <property type="entry name" value="Rev_trsase/Diguanyl_cyclase"/>
</dbReference>
<evidence type="ECO:0000313" key="4">
    <source>
        <dbReference type="Proteomes" id="UP001589733"/>
    </source>
</evidence>
<feature type="domain" description="GGDEF" evidence="2">
    <location>
        <begin position="384"/>
        <end position="516"/>
    </location>
</feature>
<sequence>MTAPSTATLQEQLRTLERQIEHSSDPSARAILHRDAAYVALDIGEPVTALAHALACLELARLCHDLPLQIKAHVAVALVQAEAYDDLGAAEHFGHAEHLAKKAKDDRGSALVAVNASHYHMERGEYLEAAAGLQALLNSSSFRALSRPDSTELLQTFYINTVVSTAEALMLNADHLRELPRLGHYLTEAAWELHTLNANRANLINPWSVMDVLDALTRYALWQHDLPTARQFADELVFLSRNTGSLVIYGRALLNRSRVKARLQAWEEAIQDAETAIAQFETGRHDLWAVRGRETLATVYAQTLRFREAFETQRQVTQQVESLYRQFHQQQALLGQITQRAKEAEVRAVAFAEAALQDSLTGIPNRAHAMQVLTSLQARAQHGDSSVVALVDLDHFKQVNDTLGHGAGDAVLTRVAQTLRAEVRTVDSVARFGGEEFVIILRGVTLAAAAATCERLRRILNTLKWDDVVPGLTVSASFGLAVLDGRRDLKEMLHAADNALYQAKASGRNVVQTERRPAGVTE</sequence>
<evidence type="ECO:0000256" key="1">
    <source>
        <dbReference type="SAM" id="Coils"/>
    </source>
</evidence>
<dbReference type="InterPro" id="IPR050469">
    <property type="entry name" value="Diguanylate_Cyclase"/>
</dbReference>